<dbReference type="Proteomes" id="UP001163835">
    <property type="component" value="Unassembled WGS sequence"/>
</dbReference>
<gene>
    <name evidence="1" type="ORF">F5876DRAFT_77107</name>
</gene>
<proteinExistence type="predicted"/>
<evidence type="ECO:0000313" key="1">
    <source>
        <dbReference type="EMBL" id="KAJ3810109.1"/>
    </source>
</evidence>
<reference evidence="1" key="1">
    <citation type="submission" date="2022-09" db="EMBL/GenBank/DDBJ databases">
        <title>A Global Phylogenomic Analysis of the Shiitake Genus Lentinula.</title>
        <authorList>
            <consortium name="DOE Joint Genome Institute"/>
            <person name="Sierra-Patev S."/>
            <person name="Min B."/>
            <person name="Naranjo-Ortiz M."/>
            <person name="Looney B."/>
            <person name="Konkel Z."/>
            <person name="Slot J.C."/>
            <person name="Sakamoto Y."/>
            <person name="Steenwyk J.L."/>
            <person name="Rokas A."/>
            <person name="Carro J."/>
            <person name="Camarero S."/>
            <person name="Ferreira P."/>
            <person name="Molpeceres G."/>
            <person name="Ruiz-Duenas F.J."/>
            <person name="Serrano A."/>
            <person name="Henrissat B."/>
            <person name="Drula E."/>
            <person name="Hughes K.W."/>
            <person name="Mata J.L."/>
            <person name="Ishikawa N.K."/>
            <person name="Vargas-Isla R."/>
            <person name="Ushijima S."/>
            <person name="Smith C.A."/>
            <person name="Ahrendt S."/>
            <person name="Andreopoulos W."/>
            <person name="He G."/>
            <person name="Labutti K."/>
            <person name="Lipzen A."/>
            <person name="Ng V."/>
            <person name="Riley R."/>
            <person name="Sandor L."/>
            <person name="Barry K."/>
            <person name="Martinez A.T."/>
            <person name="Xiao Y."/>
            <person name="Gibbons J.G."/>
            <person name="Terashima K."/>
            <person name="Grigoriev I.V."/>
            <person name="Hibbett D.S."/>
        </authorList>
    </citation>
    <scope>NUCLEOTIDE SEQUENCE</scope>
    <source>
        <strain evidence="1">TMI1499</strain>
    </source>
</reference>
<name>A0ACC1TZI2_9AGAR</name>
<organism evidence="1 2">
    <name type="scientific">Lentinula aff. lateritia</name>
    <dbReference type="NCBI Taxonomy" id="2804960"/>
    <lineage>
        <taxon>Eukaryota</taxon>
        <taxon>Fungi</taxon>
        <taxon>Dikarya</taxon>
        <taxon>Basidiomycota</taxon>
        <taxon>Agaricomycotina</taxon>
        <taxon>Agaricomycetes</taxon>
        <taxon>Agaricomycetidae</taxon>
        <taxon>Agaricales</taxon>
        <taxon>Marasmiineae</taxon>
        <taxon>Omphalotaceae</taxon>
        <taxon>Lentinula</taxon>
    </lineage>
</organism>
<comment type="caution">
    <text evidence="1">The sequence shown here is derived from an EMBL/GenBank/DDBJ whole genome shotgun (WGS) entry which is preliminary data.</text>
</comment>
<accession>A0ACC1TZI2</accession>
<sequence length="495" mass="54791">MTEEPPRQRVLATEKQLVLLKEVFDRTSGHPSHKQYAELGESTGLYIIGWFSRKRNPKKRKQCSTDSGTDDFRSSSPVSDKAELLSPEPLEEKKIDKNRATGLPEPQSKKFKLDAKLDRDAITLVKTETAEATVPPSSRSSLSPHTSNSILASNNSDKNVHSFPDNSVERNHSPQLHSRPVANHNKDPPPKYTSSLDTDGFIISQPPAHVQQPVSSTIPIALTPLALHTGFPLLETPQHNNTNTSLTLNQVQQMYRALLAGAHIPFANTHAQIAAQYQPQAQPSFLPQSQAQLLMQPISNLPTQPRCAVSFQQLINVPVPPQNSLITTQTIQNHYPSYIASDRLAPAPHYIPQTFVDAGPYDFQSPTVPSTLVQPPQHGIDPSSLSTPVQFPLTFASDADDSQPRFYSASIDPYNSGVTPFQYLHVLEPILNANRTSHGSLCSPLNTFDVEDVRNLLLPQNTDQVMDRLLDENLVQEDPFQASMGLVWMQRVGLI</sequence>
<evidence type="ECO:0000313" key="2">
    <source>
        <dbReference type="Proteomes" id="UP001163835"/>
    </source>
</evidence>
<dbReference type="EMBL" id="MU795119">
    <property type="protein sequence ID" value="KAJ3810109.1"/>
    <property type="molecule type" value="Genomic_DNA"/>
</dbReference>
<protein>
    <submittedName>
        <fullName evidence="1">Uncharacterized protein</fullName>
    </submittedName>
</protein>
<keyword evidence="2" id="KW-1185">Reference proteome</keyword>